<keyword evidence="10 14" id="KW-1133">Transmembrane helix</keyword>
<evidence type="ECO:0000256" key="4">
    <source>
        <dbReference type="ARBA" id="ARBA00022475"/>
    </source>
</evidence>
<gene>
    <name evidence="16" type="ORF">SAMN05216378_5220</name>
</gene>
<feature type="transmembrane region" description="Helical" evidence="14">
    <location>
        <begin position="12"/>
        <end position="30"/>
    </location>
</feature>
<comment type="subcellular location">
    <subcellularLocation>
        <location evidence="2">Cell membrane</location>
        <topology evidence="2">Multi-pass membrane protein</topology>
    </subcellularLocation>
</comment>
<evidence type="ECO:0000256" key="11">
    <source>
        <dbReference type="ARBA" id="ARBA00023012"/>
    </source>
</evidence>
<keyword evidence="12 14" id="KW-0472">Membrane</keyword>
<reference evidence="17" key="1">
    <citation type="submission" date="2016-10" db="EMBL/GenBank/DDBJ databases">
        <authorList>
            <person name="Varghese N."/>
            <person name="Submissions S."/>
        </authorList>
    </citation>
    <scope>NUCLEOTIDE SEQUENCE [LARGE SCALE GENOMIC DNA]</scope>
    <source>
        <strain evidence="17">CGMCC 1.10784</strain>
    </source>
</reference>
<protein>
    <recommendedName>
        <fullName evidence="3">histidine kinase</fullName>
        <ecNumber evidence="3">2.7.13.3</ecNumber>
    </recommendedName>
</protein>
<sequence>MSLYGYIKDKRFFVIFYLLIITFVSIILYTNIDQHAWSVILYTYISCLVFACMYIAVGYYYRKKFYQSLRELTEHPHDVLVSLLPESQNENQRLFVNVIKNIVQDHTHQLQKLQEEKKEHQEYILSWIHEIKLPIAASKLLLEHSEDKSKEWLDDHLEDELGKIEDYVEQALYYSRIDTFNKDYFITEVHVGQIVKNTVKKYAKLFINKGIHFHMENSELTVQSDKKWLGFVLDQLMANALKYTDVGGNISVSFEEDSNEKRVRLHDDGIGIKSEDIDRVFDRGFTGTTGRNHTKSTGMGLYLAKKLANKLEYELTIESEEGVYTTAVIHVPKVRNYYRL</sequence>
<evidence type="ECO:0000256" key="5">
    <source>
        <dbReference type="ARBA" id="ARBA00022679"/>
    </source>
</evidence>
<dbReference type="PANTHER" id="PTHR45453">
    <property type="entry name" value="PHOSPHATE REGULON SENSOR PROTEIN PHOR"/>
    <property type="match status" value="1"/>
</dbReference>
<dbReference type="PROSITE" id="PS50109">
    <property type="entry name" value="HIS_KIN"/>
    <property type="match status" value="1"/>
</dbReference>
<dbReference type="Gene3D" id="3.30.565.10">
    <property type="entry name" value="Histidine kinase-like ATPase, C-terminal domain"/>
    <property type="match status" value="1"/>
</dbReference>
<evidence type="ECO:0000256" key="13">
    <source>
        <dbReference type="SAM" id="Coils"/>
    </source>
</evidence>
<dbReference type="InterPro" id="IPR036890">
    <property type="entry name" value="HATPase_C_sf"/>
</dbReference>
<evidence type="ECO:0000256" key="14">
    <source>
        <dbReference type="SAM" id="Phobius"/>
    </source>
</evidence>
<evidence type="ECO:0000313" key="17">
    <source>
        <dbReference type="Proteomes" id="UP000198855"/>
    </source>
</evidence>
<evidence type="ECO:0000256" key="12">
    <source>
        <dbReference type="ARBA" id="ARBA00023136"/>
    </source>
</evidence>
<keyword evidence="5" id="KW-0808">Transferase</keyword>
<evidence type="ECO:0000256" key="10">
    <source>
        <dbReference type="ARBA" id="ARBA00022989"/>
    </source>
</evidence>
<feature type="domain" description="Histidine kinase" evidence="15">
    <location>
        <begin position="126"/>
        <end position="335"/>
    </location>
</feature>
<dbReference type="Proteomes" id="UP000198855">
    <property type="component" value="Unassembled WGS sequence"/>
</dbReference>
<dbReference type="InterPro" id="IPR005467">
    <property type="entry name" value="His_kinase_dom"/>
</dbReference>
<evidence type="ECO:0000256" key="6">
    <source>
        <dbReference type="ARBA" id="ARBA00022692"/>
    </source>
</evidence>
<dbReference type="STRING" id="1045775.SAMN05216378_5220"/>
<proteinExistence type="predicted"/>
<name>A0A1I2GFX0_9BACL</name>
<dbReference type="GO" id="GO:0005886">
    <property type="term" value="C:plasma membrane"/>
    <property type="evidence" value="ECO:0007669"/>
    <property type="project" value="UniProtKB-SubCell"/>
</dbReference>
<evidence type="ECO:0000256" key="3">
    <source>
        <dbReference type="ARBA" id="ARBA00012438"/>
    </source>
</evidence>
<dbReference type="InterPro" id="IPR003594">
    <property type="entry name" value="HATPase_dom"/>
</dbReference>
<dbReference type="SMART" id="SM00387">
    <property type="entry name" value="HATPase_c"/>
    <property type="match status" value="1"/>
</dbReference>
<keyword evidence="4" id="KW-1003">Cell membrane</keyword>
<feature type="coiled-coil region" evidence="13">
    <location>
        <begin position="96"/>
        <end position="123"/>
    </location>
</feature>
<evidence type="ECO:0000256" key="9">
    <source>
        <dbReference type="ARBA" id="ARBA00022840"/>
    </source>
</evidence>
<dbReference type="SUPFAM" id="SSF55874">
    <property type="entry name" value="ATPase domain of HSP90 chaperone/DNA topoisomerase II/histidine kinase"/>
    <property type="match status" value="1"/>
</dbReference>
<keyword evidence="8" id="KW-0418">Kinase</keyword>
<evidence type="ECO:0000256" key="7">
    <source>
        <dbReference type="ARBA" id="ARBA00022741"/>
    </source>
</evidence>
<dbReference type="AlphaFoldDB" id="A0A1I2GFX0"/>
<dbReference type="GO" id="GO:0005524">
    <property type="term" value="F:ATP binding"/>
    <property type="evidence" value="ECO:0007669"/>
    <property type="project" value="UniProtKB-KW"/>
</dbReference>
<feature type="transmembrane region" description="Helical" evidence="14">
    <location>
        <begin position="36"/>
        <end position="61"/>
    </location>
</feature>
<evidence type="ECO:0000313" key="16">
    <source>
        <dbReference type="EMBL" id="SFF16495.1"/>
    </source>
</evidence>
<keyword evidence="7" id="KW-0547">Nucleotide-binding</keyword>
<dbReference type="GO" id="GO:0016036">
    <property type="term" value="P:cellular response to phosphate starvation"/>
    <property type="evidence" value="ECO:0007669"/>
    <property type="project" value="TreeGrafter"/>
</dbReference>
<evidence type="ECO:0000256" key="1">
    <source>
        <dbReference type="ARBA" id="ARBA00000085"/>
    </source>
</evidence>
<keyword evidence="11" id="KW-0902">Two-component regulatory system</keyword>
<dbReference type="InterPro" id="IPR050351">
    <property type="entry name" value="BphY/WalK/GraS-like"/>
</dbReference>
<evidence type="ECO:0000256" key="2">
    <source>
        <dbReference type="ARBA" id="ARBA00004651"/>
    </source>
</evidence>
<dbReference type="EC" id="2.7.13.3" evidence="3"/>
<dbReference type="GO" id="GO:0000155">
    <property type="term" value="F:phosphorelay sensor kinase activity"/>
    <property type="evidence" value="ECO:0007669"/>
    <property type="project" value="TreeGrafter"/>
</dbReference>
<comment type="catalytic activity">
    <reaction evidence="1">
        <text>ATP + protein L-histidine = ADP + protein N-phospho-L-histidine.</text>
        <dbReference type="EC" id="2.7.13.3"/>
    </reaction>
</comment>
<organism evidence="16 17">
    <name type="scientific">Paenibacillus catalpae</name>
    <dbReference type="NCBI Taxonomy" id="1045775"/>
    <lineage>
        <taxon>Bacteria</taxon>
        <taxon>Bacillati</taxon>
        <taxon>Bacillota</taxon>
        <taxon>Bacilli</taxon>
        <taxon>Bacillales</taxon>
        <taxon>Paenibacillaceae</taxon>
        <taxon>Paenibacillus</taxon>
    </lineage>
</organism>
<accession>A0A1I2GFX0</accession>
<evidence type="ECO:0000259" key="15">
    <source>
        <dbReference type="PROSITE" id="PS50109"/>
    </source>
</evidence>
<dbReference type="EMBL" id="FOMT01000006">
    <property type="protein sequence ID" value="SFF16495.1"/>
    <property type="molecule type" value="Genomic_DNA"/>
</dbReference>
<evidence type="ECO:0000256" key="8">
    <source>
        <dbReference type="ARBA" id="ARBA00022777"/>
    </source>
</evidence>
<dbReference type="GO" id="GO:0004721">
    <property type="term" value="F:phosphoprotein phosphatase activity"/>
    <property type="evidence" value="ECO:0007669"/>
    <property type="project" value="TreeGrafter"/>
</dbReference>
<dbReference type="PANTHER" id="PTHR45453:SF2">
    <property type="entry name" value="HISTIDINE KINASE"/>
    <property type="match status" value="1"/>
</dbReference>
<keyword evidence="6 14" id="KW-0812">Transmembrane</keyword>
<dbReference type="RefSeq" id="WP_091189361.1">
    <property type="nucleotide sequence ID" value="NZ_FOMT01000006.1"/>
</dbReference>
<dbReference type="Pfam" id="PF02518">
    <property type="entry name" value="HATPase_c"/>
    <property type="match status" value="1"/>
</dbReference>
<keyword evidence="9" id="KW-0067">ATP-binding</keyword>
<keyword evidence="17" id="KW-1185">Reference proteome</keyword>
<keyword evidence="13" id="KW-0175">Coiled coil</keyword>
<dbReference type="OrthoDB" id="9780487at2"/>